<evidence type="ECO:0000313" key="2">
    <source>
        <dbReference type="EMBL" id="VEA70359.1"/>
    </source>
</evidence>
<dbReference type="GO" id="GO:0005829">
    <property type="term" value="C:cytosol"/>
    <property type="evidence" value="ECO:0007669"/>
    <property type="project" value="TreeGrafter"/>
</dbReference>
<dbReference type="PANTHER" id="PTHR43421">
    <property type="entry name" value="METALLOPROTEASE PMBA"/>
    <property type="match status" value="1"/>
</dbReference>
<name>A0A447QK51_SERRU</name>
<reference evidence="2 3" key="1">
    <citation type="submission" date="2018-12" db="EMBL/GenBank/DDBJ databases">
        <authorList>
            <consortium name="Pathogen Informatics"/>
        </authorList>
    </citation>
    <scope>NUCLEOTIDE SEQUENCE [LARGE SCALE GENOMIC DNA]</scope>
    <source>
        <strain evidence="2 3">NCTC9419</strain>
    </source>
</reference>
<organism evidence="2 3">
    <name type="scientific">Serratia rubidaea</name>
    <name type="common">Serratia marinorubra</name>
    <dbReference type="NCBI Taxonomy" id="61652"/>
    <lineage>
        <taxon>Bacteria</taxon>
        <taxon>Pseudomonadati</taxon>
        <taxon>Pseudomonadota</taxon>
        <taxon>Gammaproteobacteria</taxon>
        <taxon>Enterobacterales</taxon>
        <taxon>Yersiniaceae</taxon>
        <taxon>Serratia</taxon>
    </lineage>
</organism>
<dbReference type="InterPro" id="IPR036059">
    <property type="entry name" value="TldD/PmbA_sf"/>
</dbReference>
<evidence type="ECO:0000313" key="3">
    <source>
        <dbReference type="Proteomes" id="UP000271603"/>
    </source>
</evidence>
<dbReference type="GO" id="GO:0008237">
    <property type="term" value="F:metallopeptidase activity"/>
    <property type="evidence" value="ECO:0007669"/>
    <property type="project" value="InterPro"/>
</dbReference>
<evidence type="ECO:0000259" key="1">
    <source>
        <dbReference type="Pfam" id="PF19289"/>
    </source>
</evidence>
<feature type="domain" description="Metalloprotease TldD/E C-terminal" evidence="1">
    <location>
        <begin position="1"/>
        <end position="87"/>
    </location>
</feature>
<dbReference type="GO" id="GO:0006508">
    <property type="term" value="P:proteolysis"/>
    <property type="evidence" value="ECO:0007669"/>
    <property type="project" value="InterPro"/>
</dbReference>
<dbReference type="InterPro" id="IPR047657">
    <property type="entry name" value="PmbA"/>
</dbReference>
<gene>
    <name evidence="2" type="primary">pmbA_1</name>
    <name evidence="2" type="ORF">NCTC9419_01856</name>
</gene>
<protein>
    <submittedName>
        <fullName evidence="2">Peptidase PmbA</fullName>
    </submittedName>
</protein>
<sequence>MLKQLGTGLVVTELMGQGVSGVTGDYSRGAAGFWVENGEIQYPVSEITIAGNLKDMLRNIVSVGSDIETRSNIQCGSVLLPEMKIAGQ</sequence>
<accession>A0A447QK51</accession>
<proteinExistence type="predicted"/>
<dbReference type="InterPro" id="IPR045569">
    <property type="entry name" value="Metalloprtase-TldD/E_C"/>
</dbReference>
<dbReference type="EMBL" id="LR134155">
    <property type="protein sequence ID" value="VEA70359.1"/>
    <property type="molecule type" value="Genomic_DNA"/>
</dbReference>
<dbReference type="SUPFAM" id="SSF111283">
    <property type="entry name" value="Putative modulator of DNA gyrase, PmbA/TldD"/>
    <property type="match status" value="1"/>
</dbReference>
<dbReference type="AlphaFoldDB" id="A0A447QK51"/>
<dbReference type="Pfam" id="PF19289">
    <property type="entry name" value="PmbA_TldD_3rd"/>
    <property type="match status" value="1"/>
</dbReference>
<dbReference type="PANTHER" id="PTHR43421:SF1">
    <property type="entry name" value="METALLOPROTEASE PMBA"/>
    <property type="match status" value="1"/>
</dbReference>
<dbReference type="Proteomes" id="UP000271603">
    <property type="component" value="Chromosome"/>
</dbReference>